<accession>A0A834TG79</accession>
<protein>
    <submittedName>
        <fullName evidence="1">Uncharacterized protein</fullName>
    </submittedName>
</protein>
<reference evidence="1" key="1">
    <citation type="submission" date="2020-09" db="EMBL/GenBank/DDBJ databases">
        <title>Genome-Enabled Discovery of Anthraquinone Biosynthesis in Senna tora.</title>
        <authorList>
            <person name="Kang S.-H."/>
            <person name="Pandey R.P."/>
            <person name="Lee C.-M."/>
            <person name="Sim J.-S."/>
            <person name="Jeong J.-T."/>
            <person name="Choi B.-S."/>
            <person name="Jung M."/>
            <person name="Ginzburg D."/>
            <person name="Zhao K."/>
            <person name="Won S.Y."/>
            <person name="Oh T.-J."/>
            <person name="Yu Y."/>
            <person name="Kim N.-H."/>
            <person name="Lee O.R."/>
            <person name="Lee T.-H."/>
            <person name="Bashyal P."/>
            <person name="Kim T.-S."/>
            <person name="Lee W.-H."/>
            <person name="Kawkins C."/>
            <person name="Kim C.-K."/>
            <person name="Kim J.S."/>
            <person name="Ahn B.O."/>
            <person name="Rhee S.Y."/>
            <person name="Sohng J.K."/>
        </authorList>
    </citation>
    <scope>NUCLEOTIDE SEQUENCE</scope>
    <source>
        <tissue evidence="1">Leaf</tissue>
    </source>
</reference>
<keyword evidence="2" id="KW-1185">Reference proteome</keyword>
<organism evidence="1 2">
    <name type="scientific">Senna tora</name>
    <dbReference type="NCBI Taxonomy" id="362788"/>
    <lineage>
        <taxon>Eukaryota</taxon>
        <taxon>Viridiplantae</taxon>
        <taxon>Streptophyta</taxon>
        <taxon>Embryophyta</taxon>
        <taxon>Tracheophyta</taxon>
        <taxon>Spermatophyta</taxon>
        <taxon>Magnoliopsida</taxon>
        <taxon>eudicotyledons</taxon>
        <taxon>Gunneridae</taxon>
        <taxon>Pentapetalae</taxon>
        <taxon>rosids</taxon>
        <taxon>fabids</taxon>
        <taxon>Fabales</taxon>
        <taxon>Fabaceae</taxon>
        <taxon>Caesalpinioideae</taxon>
        <taxon>Cassia clade</taxon>
        <taxon>Senna</taxon>
    </lineage>
</organism>
<evidence type="ECO:0000313" key="1">
    <source>
        <dbReference type="EMBL" id="KAF7820592.1"/>
    </source>
</evidence>
<dbReference type="EMBL" id="JAAIUW010000008">
    <property type="protein sequence ID" value="KAF7820592.1"/>
    <property type="molecule type" value="Genomic_DNA"/>
</dbReference>
<dbReference type="AlphaFoldDB" id="A0A834TG79"/>
<comment type="caution">
    <text evidence="1">The sequence shown here is derived from an EMBL/GenBank/DDBJ whole genome shotgun (WGS) entry which is preliminary data.</text>
</comment>
<sequence length="149" mass="16934">MVEIRENKMEKGADSWKEDIRIMKEALRDMCEPNGLEKSLFSQAKRDEEEENLEVKNIPALNTFENKIEEDIKPKVVQVSAMDTFGNPSTNTDFDSEVADVNAAGHVVNNHDTQAKNEEEEEGLGLNNASMFFIKNEIEEMMKSTPYST</sequence>
<name>A0A834TG79_9FABA</name>
<dbReference type="Proteomes" id="UP000634136">
    <property type="component" value="Unassembled WGS sequence"/>
</dbReference>
<evidence type="ECO:0000313" key="2">
    <source>
        <dbReference type="Proteomes" id="UP000634136"/>
    </source>
</evidence>
<proteinExistence type="predicted"/>
<gene>
    <name evidence="1" type="ORF">G2W53_026047</name>
</gene>